<gene>
    <name evidence="1" type="ORF">AA106555_0331</name>
</gene>
<proteinExistence type="predicted"/>
<organism evidence="1 2">
    <name type="scientific">Neokomagataea thailandica NBRC 106555</name>
    <dbReference type="NCBI Taxonomy" id="1223520"/>
    <lineage>
        <taxon>Bacteria</taxon>
        <taxon>Pseudomonadati</taxon>
        <taxon>Pseudomonadota</taxon>
        <taxon>Alphaproteobacteria</taxon>
        <taxon>Acetobacterales</taxon>
        <taxon>Acetobacteraceae</taxon>
        <taxon>Neokomagataea</taxon>
    </lineage>
</organism>
<accession>A0ABQ0QMU1</accession>
<sequence>MADKEGRFILLRGLPAVMVAVHLAEQYGISPAAQALMVNVERWFLPGAVGLALGEALAVAAAKEGAPQRIMAPVVEVLILYRLRVCPRWVGTAIRVVYCIVFYHNQ</sequence>
<protein>
    <submittedName>
        <fullName evidence="1">Uncharacterized protein</fullName>
    </submittedName>
</protein>
<keyword evidence="2" id="KW-1185">Reference proteome</keyword>
<reference evidence="1 2" key="1">
    <citation type="submission" date="2013-04" db="EMBL/GenBank/DDBJ databases">
        <title>The genome sequencing project of 58 acetic acid bacteria.</title>
        <authorList>
            <person name="Okamoto-Kainuma A."/>
            <person name="Ishikawa M."/>
            <person name="Umino S."/>
            <person name="Koizumi Y."/>
            <person name="Shiwa Y."/>
            <person name="Yoshikawa H."/>
            <person name="Matsutani M."/>
            <person name="Matsushita K."/>
        </authorList>
    </citation>
    <scope>NUCLEOTIDE SEQUENCE [LARGE SCALE GENOMIC DNA]</scope>
    <source>
        <strain evidence="1 2">NBRC 106555</strain>
    </source>
</reference>
<name>A0ABQ0QMU1_9PROT</name>
<comment type="caution">
    <text evidence="1">The sequence shown here is derived from an EMBL/GenBank/DDBJ whole genome shotgun (WGS) entry which is preliminary data.</text>
</comment>
<dbReference type="EMBL" id="BAQC01000005">
    <property type="protein sequence ID" value="GBR50796.1"/>
    <property type="molecule type" value="Genomic_DNA"/>
</dbReference>
<evidence type="ECO:0000313" key="1">
    <source>
        <dbReference type="EMBL" id="GBR50796.1"/>
    </source>
</evidence>
<dbReference type="Proteomes" id="UP001062632">
    <property type="component" value="Unassembled WGS sequence"/>
</dbReference>
<evidence type="ECO:0000313" key="2">
    <source>
        <dbReference type="Proteomes" id="UP001062632"/>
    </source>
</evidence>